<protein>
    <submittedName>
        <fullName evidence="11">Aquaporin</fullName>
    </submittedName>
</protein>
<dbReference type="PROSITE" id="PS00221">
    <property type="entry name" value="MIP"/>
    <property type="match status" value="1"/>
</dbReference>
<dbReference type="Proteomes" id="UP000887574">
    <property type="component" value="Unplaced"/>
</dbReference>
<evidence type="ECO:0000256" key="3">
    <source>
        <dbReference type="ARBA" id="ARBA00022448"/>
    </source>
</evidence>
<comment type="similarity">
    <text evidence="2 8">Belongs to the MIP/aquaporin (TC 1.A.8) family.</text>
</comment>
<comment type="subcellular location">
    <subcellularLocation>
        <location evidence="1">Cell membrane</location>
        <topology evidence="1">Multi-pass membrane protein</topology>
    </subcellularLocation>
</comment>
<evidence type="ECO:0000256" key="8">
    <source>
        <dbReference type="RuleBase" id="RU000477"/>
    </source>
</evidence>
<evidence type="ECO:0000313" key="11">
    <source>
        <dbReference type="WBParaSite" id="jg23370"/>
    </source>
</evidence>
<dbReference type="Pfam" id="PF00230">
    <property type="entry name" value="MIP"/>
    <property type="match status" value="1"/>
</dbReference>
<evidence type="ECO:0000256" key="9">
    <source>
        <dbReference type="SAM" id="Phobius"/>
    </source>
</evidence>
<evidence type="ECO:0000256" key="1">
    <source>
        <dbReference type="ARBA" id="ARBA00004651"/>
    </source>
</evidence>
<dbReference type="PANTHER" id="PTHR19139">
    <property type="entry name" value="AQUAPORIN TRANSPORTER"/>
    <property type="match status" value="1"/>
</dbReference>
<dbReference type="InterPro" id="IPR000425">
    <property type="entry name" value="MIP"/>
</dbReference>
<feature type="transmembrane region" description="Helical" evidence="9">
    <location>
        <begin position="61"/>
        <end position="81"/>
    </location>
</feature>
<proteinExistence type="inferred from homology"/>
<keyword evidence="4" id="KW-1003">Cell membrane</keyword>
<keyword evidence="10" id="KW-1185">Reference proteome</keyword>
<evidence type="ECO:0000256" key="5">
    <source>
        <dbReference type="ARBA" id="ARBA00022692"/>
    </source>
</evidence>
<dbReference type="GO" id="GO:0015250">
    <property type="term" value="F:water channel activity"/>
    <property type="evidence" value="ECO:0007669"/>
    <property type="project" value="TreeGrafter"/>
</dbReference>
<evidence type="ECO:0000256" key="4">
    <source>
        <dbReference type="ARBA" id="ARBA00022475"/>
    </source>
</evidence>
<dbReference type="InterPro" id="IPR023271">
    <property type="entry name" value="Aquaporin-like"/>
</dbReference>
<evidence type="ECO:0000256" key="7">
    <source>
        <dbReference type="ARBA" id="ARBA00023136"/>
    </source>
</evidence>
<dbReference type="PRINTS" id="PR00783">
    <property type="entry name" value="MINTRINSICP"/>
</dbReference>
<dbReference type="Gene3D" id="1.20.1080.10">
    <property type="entry name" value="Glycerol uptake facilitator protein"/>
    <property type="match status" value="1"/>
</dbReference>
<dbReference type="SUPFAM" id="SSF81338">
    <property type="entry name" value="Aquaporin-like"/>
    <property type="match status" value="1"/>
</dbReference>
<keyword evidence="5 8" id="KW-0812">Transmembrane</keyword>
<dbReference type="WBParaSite" id="jg23370">
    <property type="protein sequence ID" value="jg23370"/>
    <property type="gene ID" value="jg23370"/>
</dbReference>
<keyword evidence="6 9" id="KW-1133">Transmembrane helix</keyword>
<dbReference type="PANTHER" id="PTHR19139:SF199">
    <property type="entry name" value="MIP17260P"/>
    <property type="match status" value="1"/>
</dbReference>
<dbReference type="AlphaFoldDB" id="A0A915DT38"/>
<accession>A0A915DT38</accession>
<organism evidence="10 11">
    <name type="scientific">Ditylenchus dipsaci</name>
    <dbReference type="NCBI Taxonomy" id="166011"/>
    <lineage>
        <taxon>Eukaryota</taxon>
        <taxon>Metazoa</taxon>
        <taxon>Ecdysozoa</taxon>
        <taxon>Nematoda</taxon>
        <taxon>Chromadorea</taxon>
        <taxon>Rhabditida</taxon>
        <taxon>Tylenchina</taxon>
        <taxon>Tylenchomorpha</taxon>
        <taxon>Sphaerularioidea</taxon>
        <taxon>Anguinidae</taxon>
        <taxon>Anguininae</taxon>
        <taxon>Ditylenchus</taxon>
    </lineage>
</organism>
<dbReference type="InterPro" id="IPR022357">
    <property type="entry name" value="MIP_CS"/>
</dbReference>
<dbReference type="GO" id="GO:0005886">
    <property type="term" value="C:plasma membrane"/>
    <property type="evidence" value="ECO:0007669"/>
    <property type="project" value="UniProtKB-SubCell"/>
</dbReference>
<keyword evidence="3 8" id="KW-0813">Transport</keyword>
<sequence>MTNIGPSTVLPAIGGSTAAAADPWHLYYSPLISEFIASLTYTLFSNLLGIFGVADSASKLSIALLDGGLNFVLICIFGGINGGHFNPAITFATLLTFNMRLLIGFCMIFVQFFGAFFGSLLSRSVLPSTVFVDSFIALGILKRNIDVGLQHQFSRIEKQDYFSSFAGGDAAFSNRFQIFLLETLMSTLVVSTYMLGSTFETVLTTASSVGACRAVVSLIGLYTTGQGANFARLLANNIITSIFVVDDKAWRLFYLSVFASFASSIISAGIWWLVTATSADSNERQTAKRNFANK</sequence>
<evidence type="ECO:0000256" key="6">
    <source>
        <dbReference type="ARBA" id="ARBA00022989"/>
    </source>
</evidence>
<dbReference type="InterPro" id="IPR034294">
    <property type="entry name" value="Aquaporin_transptr"/>
</dbReference>
<evidence type="ECO:0000256" key="2">
    <source>
        <dbReference type="ARBA" id="ARBA00006175"/>
    </source>
</evidence>
<feature type="transmembrane region" description="Helical" evidence="9">
    <location>
        <begin position="252"/>
        <end position="274"/>
    </location>
</feature>
<feature type="transmembrane region" description="Helical" evidence="9">
    <location>
        <begin position="101"/>
        <end position="121"/>
    </location>
</feature>
<evidence type="ECO:0000313" key="10">
    <source>
        <dbReference type="Proteomes" id="UP000887574"/>
    </source>
</evidence>
<keyword evidence="7 9" id="KW-0472">Membrane</keyword>
<feature type="transmembrane region" description="Helical" evidence="9">
    <location>
        <begin position="36"/>
        <end position="54"/>
    </location>
</feature>
<reference evidence="11" key="1">
    <citation type="submission" date="2022-11" db="UniProtKB">
        <authorList>
            <consortium name="WormBaseParasite"/>
        </authorList>
    </citation>
    <scope>IDENTIFICATION</scope>
</reference>
<name>A0A915DT38_9BILA</name>